<evidence type="ECO:0000256" key="5">
    <source>
        <dbReference type="SAM" id="Phobius"/>
    </source>
</evidence>
<evidence type="ECO:0000256" key="4">
    <source>
        <dbReference type="PROSITE-ProRule" id="PRU00076"/>
    </source>
</evidence>
<dbReference type="EMBL" id="CAKOGL010000022">
    <property type="protein sequence ID" value="CAH2100473.1"/>
    <property type="molecule type" value="Genomic_DNA"/>
</dbReference>
<accession>A0AAU9UR50</accession>
<dbReference type="Gene3D" id="2.10.25.10">
    <property type="entry name" value="Laminin"/>
    <property type="match status" value="5"/>
</dbReference>
<feature type="domain" description="EGF-like" evidence="6">
    <location>
        <begin position="60"/>
        <end position="97"/>
    </location>
</feature>
<feature type="domain" description="EGF-like" evidence="6">
    <location>
        <begin position="99"/>
        <end position="136"/>
    </location>
</feature>
<dbReference type="InterPro" id="IPR000152">
    <property type="entry name" value="EGF-type_Asp/Asn_hydroxyl_site"/>
</dbReference>
<comment type="caution">
    <text evidence="7">The sequence shown here is derived from an EMBL/GenBank/DDBJ whole genome shotgun (WGS) entry which is preliminary data.</text>
</comment>
<dbReference type="Pfam" id="PF00008">
    <property type="entry name" value="EGF"/>
    <property type="match status" value="2"/>
</dbReference>
<keyword evidence="8" id="KW-1185">Reference proteome</keyword>
<dbReference type="InterPro" id="IPR013032">
    <property type="entry name" value="EGF-like_CS"/>
</dbReference>
<evidence type="ECO:0000256" key="3">
    <source>
        <dbReference type="ARBA" id="ARBA00023157"/>
    </source>
</evidence>
<evidence type="ECO:0000256" key="2">
    <source>
        <dbReference type="ARBA" id="ARBA00022737"/>
    </source>
</evidence>
<dbReference type="Proteomes" id="UP001153954">
    <property type="component" value="Unassembled WGS sequence"/>
</dbReference>
<dbReference type="InterPro" id="IPR000742">
    <property type="entry name" value="EGF"/>
</dbReference>
<dbReference type="SMART" id="SM00181">
    <property type="entry name" value="EGF"/>
    <property type="match status" value="5"/>
</dbReference>
<dbReference type="CDD" id="cd00054">
    <property type="entry name" value="EGF_CA"/>
    <property type="match status" value="1"/>
</dbReference>
<evidence type="ECO:0000313" key="7">
    <source>
        <dbReference type="EMBL" id="CAH2100473.1"/>
    </source>
</evidence>
<dbReference type="PROSITE" id="PS01187">
    <property type="entry name" value="EGF_CA"/>
    <property type="match status" value="1"/>
</dbReference>
<feature type="transmembrane region" description="Helical" evidence="5">
    <location>
        <begin position="201"/>
        <end position="224"/>
    </location>
</feature>
<feature type="disulfide bond" evidence="4">
    <location>
        <begin position="87"/>
        <end position="96"/>
    </location>
</feature>
<feature type="disulfide bond" evidence="4">
    <location>
        <begin position="13"/>
        <end position="22"/>
    </location>
</feature>
<dbReference type="PROSITE" id="PS00010">
    <property type="entry name" value="ASX_HYDROXYL"/>
    <property type="match status" value="1"/>
</dbReference>
<dbReference type="PROSITE" id="PS01186">
    <property type="entry name" value="EGF_2"/>
    <property type="match status" value="4"/>
</dbReference>
<dbReference type="PROSITE" id="PS50026">
    <property type="entry name" value="EGF_3"/>
    <property type="match status" value="5"/>
</dbReference>
<reference evidence="7" key="1">
    <citation type="submission" date="2022-03" db="EMBL/GenBank/DDBJ databases">
        <authorList>
            <person name="Tunstrom K."/>
        </authorList>
    </citation>
    <scope>NUCLEOTIDE SEQUENCE</scope>
</reference>
<dbReference type="SMART" id="SM00179">
    <property type="entry name" value="EGF_CA"/>
    <property type="match status" value="3"/>
</dbReference>
<dbReference type="InterPro" id="IPR001881">
    <property type="entry name" value="EGF-like_Ca-bd_dom"/>
</dbReference>
<feature type="domain" description="EGF-like" evidence="6">
    <location>
        <begin position="28"/>
        <end position="58"/>
    </location>
</feature>
<dbReference type="Pfam" id="PF07645">
    <property type="entry name" value="EGF_CA"/>
    <property type="match status" value="1"/>
</dbReference>
<evidence type="ECO:0000256" key="1">
    <source>
        <dbReference type="ARBA" id="ARBA00022536"/>
    </source>
</evidence>
<dbReference type="InterPro" id="IPR018097">
    <property type="entry name" value="EGF_Ca-bd_CS"/>
</dbReference>
<keyword evidence="1 4" id="KW-0245">EGF-like domain</keyword>
<name>A0AAU9UR50_EUPED</name>
<proteinExistence type="predicted"/>
<feature type="disulfide bond" evidence="4">
    <location>
        <begin position="48"/>
        <end position="57"/>
    </location>
</feature>
<sequence length="264" mass="27591">MNAVNGNNYTCECPEGFSGVHCEVAFCEVEPCVHGRCDVDAIPPVCACAPGWSGRACDTERDECEGEAACLHGGRCVPRRRPPLCDCPPEWRGARCEEDVDECAERRVSCGPGRCRNLPGGYTCECPEGYCGDECALPDPCNATGAGAGAHGPCRNGARCEQRCGARVDYECLCLEGWTDKNCTSAAAPVAAGGGSNATHVALGVGGALAALLLAGGALAALAAQARRKRATRGTYSPSGQEYCNPRAEMITHALKPPPEERLI</sequence>
<evidence type="ECO:0000259" key="6">
    <source>
        <dbReference type="PROSITE" id="PS50026"/>
    </source>
</evidence>
<keyword evidence="5" id="KW-0472">Membrane</keyword>
<dbReference type="AlphaFoldDB" id="A0AAU9UR50"/>
<keyword evidence="2" id="KW-0677">Repeat</keyword>
<dbReference type="PANTHER" id="PTHR24049">
    <property type="entry name" value="CRUMBS FAMILY MEMBER"/>
    <property type="match status" value="1"/>
</dbReference>
<dbReference type="PROSITE" id="PS00022">
    <property type="entry name" value="EGF_1"/>
    <property type="match status" value="4"/>
</dbReference>
<dbReference type="Pfam" id="PF12661">
    <property type="entry name" value="hEGF"/>
    <property type="match status" value="2"/>
</dbReference>
<feature type="disulfide bond" evidence="4">
    <location>
        <begin position="126"/>
        <end position="135"/>
    </location>
</feature>
<feature type="disulfide bond" evidence="4">
    <location>
        <begin position="174"/>
        <end position="183"/>
    </location>
</feature>
<comment type="caution">
    <text evidence="4">Lacks conserved residue(s) required for the propagation of feature annotation.</text>
</comment>
<dbReference type="GO" id="GO:0005509">
    <property type="term" value="F:calcium ion binding"/>
    <property type="evidence" value="ECO:0007669"/>
    <property type="project" value="InterPro"/>
</dbReference>
<keyword evidence="3 4" id="KW-1015">Disulfide bond</keyword>
<protein>
    <recommendedName>
        <fullName evidence="6">EGF-like domain-containing protein</fullName>
    </recommendedName>
</protein>
<gene>
    <name evidence="7" type="ORF">EEDITHA_LOCUS15333</name>
</gene>
<evidence type="ECO:0000313" key="8">
    <source>
        <dbReference type="Proteomes" id="UP001153954"/>
    </source>
</evidence>
<keyword evidence="5" id="KW-1133">Transmembrane helix</keyword>
<dbReference type="InterPro" id="IPR049883">
    <property type="entry name" value="NOTCH1_EGF-like"/>
</dbReference>
<dbReference type="SUPFAM" id="SSF57196">
    <property type="entry name" value="EGF/Laminin"/>
    <property type="match status" value="4"/>
</dbReference>
<feature type="domain" description="EGF-like" evidence="6">
    <location>
        <begin position="1"/>
        <end position="23"/>
    </location>
</feature>
<feature type="domain" description="EGF-like" evidence="6">
    <location>
        <begin position="137"/>
        <end position="184"/>
    </location>
</feature>
<dbReference type="InterPro" id="IPR051022">
    <property type="entry name" value="Notch_Cell-Fate_Det"/>
</dbReference>
<organism evidence="7 8">
    <name type="scientific">Euphydryas editha</name>
    <name type="common">Edith's checkerspot</name>
    <dbReference type="NCBI Taxonomy" id="104508"/>
    <lineage>
        <taxon>Eukaryota</taxon>
        <taxon>Metazoa</taxon>
        <taxon>Ecdysozoa</taxon>
        <taxon>Arthropoda</taxon>
        <taxon>Hexapoda</taxon>
        <taxon>Insecta</taxon>
        <taxon>Pterygota</taxon>
        <taxon>Neoptera</taxon>
        <taxon>Endopterygota</taxon>
        <taxon>Lepidoptera</taxon>
        <taxon>Glossata</taxon>
        <taxon>Ditrysia</taxon>
        <taxon>Papilionoidea</taxon>
        <taxon>Nymphalidae</taxon>
        <taxon>Nymphalinae</taxon>
        <taxon>Euphydryas</taxon>
    </lineage>
</organism>
<keyword evidence="5" id="KW-0812">Transmembrane</keyword>